<evidence type="ECO:0000256" key="1">
    <source>
        <dbReference type="SAM" id="SignalP"/>
    </source>
</evidence>
<organism evidence="3 4">
    <name type="scientific">Sphingobacterium mizutaii NBRC 14946 = DSM 11724</name>
    <dbReference type="NCBI Taxonomy" id="1220576"/>
    <lineage>
        <taxon>Bacteria</taxon>
        <taxon>Pseudomonadati</taxon>
        <taxon>Bacteroidota</taxon>
        <taxon>Sphingobacteriia</taxon>
        <taxon>Sphingobacteriales</taxon>
        <taxon>Sphingobacteriaceae</taxon>
        <taxon>Sphingobacterium</taxon>
    </lineage>
</organism>
<evidence type="ECO:0000259" key="2">
    <source>
        <dbReference type="Pfam" id="PF02698"/>
    </source>
</evidence>
<sequence length="414" mass="47260">MKNIVNRIIIMLLGVYFVQTSNAQDIRTEATPQDWVISKNYYASYLLLKDPELSKKLFTDAQIKELLSKREQRFNQSKSCADLNCMLMAFKWSDGEIEGMKSAFEKLMVSMPALRQLVQDKLVPSNTYGLGGKEDPKAYLVKAIAQDMKFQNYVIDVYAGGQKPNYPKIDSISFDVTNKVFLTLLKDVRQDVLKDCKEPYQFAFMSMFTAVRLLEINERMDAAQLEPLMDGENKKAFEAIKSVDFEQYPYSLLLVLGAGPNVYDQPISPGGMLRARMAARAYFDKQAPFIVLSGGRVHPYKTPYIEAIEMKKYLVENLFVPEEAIIIDPHARHTTTNLRNTARIMLKYGFPEGKYAMVTSSEAHIDFVEKMADRCIKELGYVPYELGKRINDVVLEFKPKLESMTIDADEPLDP</sequence>
<dbReference type="InterPro" id="IPR014729">
    <property type="entry name" value="Rossmann-like_a/b/a_fold"/>
</dbReference>
<comment type="caution">
    <text evidence="3">The sequence shown here is derived from an EMBL/GenBank/DDBJ whole genome shotgun (WGS) entry which is preliminary data.</text>
</comment>
<dbReference type="RefSeq" id="WP_093100857.1">
    <property type="nucleotide sequence ID" value="NZ_BJXH01000018.1"/>
</dbReference>
<keyword evidence="4" id="KW-1185">Reference proteome</keyword>
<evidence type="ECO:0000313" key="3">
    <source>
        <dbReference type="EMBL" id="GEM68494.1"/>
    </source>
</evidence>
<dbReference type="EMBL" id="BJXH01000018">
    <property type="protein sequence ID" value="GEM68494.1"/>
    <property type="molecule type" value="Genomic_DNA"/>
</dbReference>
<gene>
    <name evidence="3" type="ORF">SMI01S_21000</name>
</gene>
<proteinExistence type="predicted"/>
<dbReference type="Gene3D" id="3.40.50.620">
    <property type="entry name" value="HUPs"/>
    <property type="match status" value="1"/>
</dbReference>
<evidence type="ECO:0000313" key="4">
    <source>
        <dbReference type="Proteomes" id="UP000321676"/>
    </source>
</evidence>
<name>A0ABQ0W3G2_9SPHI</name>
<dbReference type="Proteomes" id="UP000321676">
    <property type="component" value="Unassembled WGS sequence"/>
</dbReference>
<keyword evidence="1" id="KW-0732">Signal</keyword>
<feature type="domain" description="DUF218" evidence="2">
    <location>
        <begin position="253"/>
        <end position="375"/>
    </location>
</feature>
<dbReference type="CDD" id="cd06259">
    <property type="entry name" value="YdcF-like"/>
    <property type="match status" value="1"/>
</dbReference>
<dbReference type="Pfam" id="PF02698">
    <property type="entry name" value="DUF218"/>
    <property type="match status" value="1"/>
</dbReference>
<protein>
    <recommendedName>
        <fullName evidence="2">DUF218 domain-containing protein</fullName>
    </recommendedName>
</protein>
<dbReference type="InterPro" id="IPR003848">
    <property type="entry name" value="DUF218"/>
</dbReference>
<feature type="chain" id="PRO_5047205445" description="DUF218 domain-containing protein" evidence="1">
    <location>
        <begin position="24"/>
        <end position="414"/>
    </location>
</feature>
<reference evidence="3 4" key="1">
    <citation type="submission" date="2019-07" db="EMBL/GenBank/DDBJ databases">
        <title>Whole genome shotgun sequence of Sphingobacterium mizutaii NBRC 14946.</title>
        <authorList>
            <person name="Hosoyama A."/>
            <person name="Uohara A."/>
            <person name="Ohji S."/>
            <person name="Ichikawa N."/>
        </authorList>
    </citation>
    <scope>NUCLEOTIDE SEQUENCE [LARGE SCALE GENOMIC DNA]</scope>
    <source>
        <strain evidence="3 4">NBRC 14946</strain>
    </source>
</reference>
<feature type="signal peptide" evidence="1">
    <location>
        <begin position="1"/>
        <end position="23"/>
    </location>
</feature>
<accession>A0ABQ0W3G2</accession>